<dbReference type="InterPro" id="IPR006680">
    <property type="entry name" value="Amidohydro-rel"/>
</dbReference>
<comment type="caution">
    <text evidence="3">The sequence shown here is derived from an EMBL/GenBank/DDBJ whole genome shotgun (WGS) entry which is preliminary data.</text>
</comment>
<dbReference type="SUPFAM" id="SSF51556">
    <property type="entry name" value="Metallo-dependent hydrolases"/>
    <property type="match status" value="1"/>
</dbReference>
<comment type="similarity">
    <text evidence="1">Belongs to the metallo-dependent hydrolases superfamily.</text>
</comment>
<gene>
    <name evidence="3" type="ORF">E5A73_07145</name>
</gene>
<feature type="domain" description="Amidohydrolase-related" evidence="2">
    <location>
        <begin position="8"/>
        <end position="296"/>
    </location>
</feature>
<evidence type="ECO:0000256" key="1">
    <source>
        <dbReference type="ARBA" id="ARBA00038310"/>
    </source>
</evidence>
<dbReference type="Pfam" id="PF04909">
    <property type="entry name" value="Amidohydro_2"/>
    <property type="match status" value="1"/>
</dbReference>
<accession>A0A4S1XHK7</accession>
<dbReference type="RefSeq" id="WP_135963084.1">
    <property type="nucleotide sequence ID" value="NZ_SRXT01000002.1"/>
</dbReference>
<dbReference type="EMBL" id="SRXT01000002">
    <property type="protein sequence ID" value="TGX55190.1"/>
    <property type="molecule type" value="Genomic_DNA"/>
</dbReference>
<evidence type="ECO:0000313" key="3">
    <source>
        <dbReference type="EMBL" id="TGX55190.1"/>
    </source>
</evidence>
<dbReference type="OrthoDB" id="9787654at2"/>
<dbReference type="Proteomes" id="UP000306147">
    <property type="component" value="Unassembled WGS sequence"/>
</dbReference>
<dbReference type="PANTHER" id="PTHR43569">
    <property type="entry name" value="AMIDOHYDROLASE"/>
    <property type="match status" value="1"/>
</dbReference>
<evidence type="ECO:0000259" key="2">
    <source>
        <dbReference type="Pfam" id="PF04909"/>
    </source>
</evidence>
<reference evidence="3 4" key="1">
    <citation type="submission" date="2019-04" db="EMBL/GenBank/DDBJ databases">
        <title>Sphingomonas psychrotolerans sp. nov., isolated from soil in the Tianshan Mountains, Xinjiang, China.</title>
        <authorList>
            <person name="Luo Y."/>
            <person name="Sheng H."/>
        </authorList>
    </citation>
    <scope>NUCLEOTIDE SEQUENCE [LARGE SCALE GENOMIC DNA]</scope>
    <source>
        <strain evidence="3 4">ZFGT-11</strain>
    </source>
</reference>
<sequence>MARDLPFIDAHVHLWDLDRIAYPWLTPPFADDGPNGSVEPIARTYLLDDYLADASGWDVRGIVHVDAGAEAGAALAETEWLQGIAVDRGMPNAIIAFAALDDPNVEALLEAHAAHPNVRGIRHIVNWHADPRRSYTPRDVTQDAAWEKGFGLLAKYDLSFDLQAYPGQFPGLARLIARHPETQVVINHTGMAVPGEWDQWRTGMSALAALPNVATKLSGMGFTHRPWSLDQARAYVLEAIELFGDDRAMFASDFPTDKLFGSFAQHLDAYAEITSDFSESERRALWARNANRIYRLGLDV</sequence>
<name>A0A4S1XHK7_9SPHN</name>
<keyword evidence="4" id="KW-1185">Reference proteome</keyword>
<dbReference type="InterPro" id="IPR052350">
    <property type="entry name" value="Metallo-dep_Lactonases"/>
</dbReference>
<dbReference type="InterPro" id="IPR032466">
    <property type="entry name" value="Metal_Hydrolase"/>
</dbReference>
<proteinExistence type="inferred from homology"/>
<dbReference type="GO" id="GO:0016787">
    <property type="term" value="F:hydrolase activity"/>
    <property type="evidence" value="ECO:0007669"/>
    <property type="project" value="UniProtKB-KW"/>
</dbReference>
<dbReference type="PANTHER" id="PTHR43569:SF1">
    <property type="entry name" value="BLL3371 PROTEIN"/>
    <property type="match status" value="1"/>
</dbReference>
<dbReference type="Gene3D" id="3.20.20.140">
    <property type="entry name" value="Metal-dependent hydrolases"/>
    <property type="match status" value="1"/>
</dbReference>
<keyword evidence="3" id="KW-0378">Hydrolase</keyword>
<dbReference type="AlphaFoldDB" id="A0A4S1XHK7"/>
<protein>
    <submittedName>
        <fullName evidence="3">Amidohydrolase</fullName>
    </submittedName>
</protein>
<evidence type="ECO:0000313" key="4">
    <source>
        <dbReference type="Proteomes" id="UP000306147"/>
    </source>
</evidence>
<organism evidence="3 4">
    <name type="scientific">Sphingomonas gei</name>
    <dbReference type="NCBI Taxonomy" id="1395960"/>
    <lineage>
        <taxon>Bacteria</taxon>
        <taxon>Pseudomonadati</taxon>
        <taxon>Pseudomonadota</taxon>
        <taxon>Alphaproteobacteria</taxon>
        <taxon>Sphingomonadales</taxon>
        <taxon>Sphingomonadaceae</taxon>
        <taxon>Sphingomonas</taxon>
    </lineage>
</organism>